<comment type="caution">
    <text evidence="1">The sequence shown here is derived from an EMBL/GenBank/DDBJ whole genome shotgun (WGS) entry which is preliminary data.</text>
</comment>
<proteinExistence type="predicted"/>
<sequence>MELNYREYGSSLWIVTSDECCDLVKLDADKDEWSEEMSSADYAEWKRVTVSTKRSTVESVASPDSRKQKRSLF</sequence>
<gene>
    <name evidence="1" type="ORF">DdX_13906</name>
</gene>
<evidence type="ECO:0000313" key="2">
    <source>
        <dbReference type="Proteomes" id="UP001201812"/>
    </source>
</evidence>
<evidence type="ECO:0000313" key="1">
    <source>
        <dbReference type="EMBL" id="KAI1704976.1"/>
    </source>
</evidence>
<accession>A0AAD4QW35</accession>
<reference evidence="1" key="1">
    <citation type="submission" date="2022-01" db="EMBL/GenBank/DDBJ databases">
        <title>Genome Sequence Resource for Two Populations of Ditylenchus destructor, the Migratory Endoparasitic Phytonematode.</title>
        <authorList>
            <person name="Zhang H."/>
            <person name="Lin R."/>
            <person name="Xie B."/>
        </authorList>
    </citation>
    <scope>NUCLEOTIDE SEQUENCE</scope>
    <source>
        <strain evidence="1">BazhouSP</strain>
    </source>
</reference>
<name>A0AAD4QW35_9BILA</name>
<keyword evidence="2" id="KW-1185">Reference proteome</keyword>
<dbReference type="Proteomes" id="UP001201812">
    <property type="component" value="Unassembled WGS sequence"/>
</dbReference>
<protein>
    <submittedName>
        <fullName evidence="1">Uncharacterized protein</fullName>
    </submittedName>
</protein>
<dbReference type="AlphaFoldDB" id="A0AAD4QW35"/>
<dbReference type="EMBL" id="JAKKPZ010000061">
    <property type="protein sequence ID" value="KAI1704976.1"/>
    <property type="molecule type" value="Genomic_DNA"/>
</dbReference>
<organism evidence="1 2">
    <name type="scientific">Ditylenchus destructor</name>
    <dbReference type="NCBI Taxonomy" id="166010"/>
    <lineage>
        <taxon>Eukaryota</taxon>
        <taxon>Metazoa</taxon>
        <taxon>Ecdysozoa</taxon>
        <taxon>Nematoda</taxon>
        <taxon>Chromadorea</taxon>
        <taxon>Rhabditida</taxon>
        <taxon>Tylenchina</taxon>
        <taxon>Tylenchomorpha</taxon>
        <taxon>Sphaerularioidea</taxon>
        <taxon>Anguinidae</taxon>
        <taxon>Anguininae</taxon>
        <taxon>Ditylenchus</taxon>
    </lineage>
</organism>